<evidence type="ECO:0000313" key="4">
    <source>
        <dbReference type="EMBL" id="QJA84223.1"/>
    </source>
</evidence>
<name>A0A6H1ZI96_9ZZZZ</name>
<gene>
    <name evidence="4" type="ORF">MM415A00215_0017</name>
    <name evidence="3" type="ORF">MM415B00223_0064</name>
    <name evidence="2" type="ORF">TM448A00634_0016</name>
    <name evidence="5" type="ORF">TM448B00399_0017</name>
</gene>
<evidence type="ECO:0000313" key="3">
    <source>
        <dbReference type="EMBL" id="QJA67477.1"/>
    </source>
</evidence>
<dbReference type="EMBL" id="MT141571">
    <property type="protein sequence ID" value="QJA67477.1"/>
    <property type="molecule type" value="Genomic_DNA"/>
</dbReference>
<protein>
    <submittedName>
        <fullName evidence="2">Uncharacterized protein</fullName>
    </submittedName>
</protein>
<organism evidence="2">
    <name type="scientific">viral metagenome</name>
    <dbReference type="NCBI Taxonomy" id="1070528"/>
    <lineage>
        <taxon>unclassified sequences</taxon>
        <taxon>metagenomes</taxon>
        <taxon>organismal metagenomes</taxon>
    </lineage>
</organism>
<feature type="region of interest" description="Disordered" evidence="1">
    <location>
        <begin position="1"/>
        <end position="32"/>
    </location>
</feature>
<proteinExistence type="predicted"/>
<evidence type="ECO:0000313" key="5">
    <source>
        <dbReference type="EMBL" id="QJH95326.1"/>
    </source>
</evidence>
<dbReference type="EMBL" id="MT142526">
    <property type="protein sequence ID" value="QJA84223.1"/>
    <property type="molecule type" value="Genomic_DNA"/>
</dbReference>
<sequence>MPKSEFTNEAVLKEDETGEVGSFIPSDKENKTKADEITELLREKQRLEAKLHSMEKGADVNSRGLLAAVSGMEVPVTLNYEPEPHPHDDTGTVKYQPKIEILMKEGDLLNYFPARNGVEARPITIKQMQLMAEIEFYKNRGIVYWDGSLLPEDGGETREEAKKRGMQNFLNYVAMMEYNLLMTKTEIRINKGESSVPSDEVLKVMEPTTIKMRDLANKIKKQLDNM</sequence>
<reference evidence="2" key="1">
    <citation type="submission" date="2020-03" db="EMBL/GenBank/DDBJ databases">
        <title>The deep terrestrial virosphere.</title>
        <authorList>
            <person name="Holmfeldt K."/>
            <person name="Nilsson E."/>
            <person name="Simone D."/>
            <person name="Lopez-Fernandez M."/>
            <person name="Wu X."/>
            <person name="de Brujin I."/>
            <person name="Lundin D."/>
            <person name="Andersson A."/>
            <person name="Bertilsson S."/>
            <person name="Dopson M."/>
        </authorList>
    </citation>
    <scope>NUCLEOTIDE SEQUENCE</scope>
    <source>
        <strain evidence="4">MM415A00215</strain>
        <strain evidence="3">MM415B00223</strain>
        <strain evidence="2">TM448A00634</strain>
        <strain evidence="5">TM448B00399</strain>
    </source>
</reference>
<accession>A0A6H1ZI96</accession>
<evidence type="ECO:0000313" key="2">
    <source>
        <dbReference type="EMBL" id="QJA47284.1"/>
    </source>
</evidence>
<dbReference type="EMBL" id="MT144038">
    <property type="protein sequence ID" value="QJA47284.1"/>
    <property type="molecule type" value="Genomic_DNA"/>
</dbReference>
<dbReference type="EMBL" id="MT144617">
    <property type="protein sequence ID" value="QJH95326.1"/>
    <property type="molecule type" value="Genomic_DNA"/>
</dbReference>
<dbReference type="AlphaFoldDB" id="A0A6H1ZI96"/>
<evidence type="ECO:0000256" key="1">
    <source>
        <dbReference type="SAM" id="MobiDB-lite"/>
    </source>
</evidence>